<comment type="caution">
    <text evidence="2">The sequence shown here is derived from an EMBL/GenBank/DDBJ whole genome shotgun (WGS) entry which is preliminary data.</text>
</comment>
<comment type="function">
    <text evidence="1">Required for O(2)-independent ubiquinone (coenzyme Q) biosynthesis. Together with UbiU, is essential for the C6-hydroxylation reaction in the oxygen-independent ubiquinone biosynthesis pathway.</text>
</comment>
<name>A0A2N7VCN9_9BURK</name>
<dbReference type="InterPro" id="IPR051454">
    <property type="entry name" value="RNA/ubiquinone_mod_enzymes"/>
</dbReference>
<dbReference type="UniPathway" id="UPA00232"/>
<organism evidence="2 3">
    <name type="scientific">Trinickia dabaoshanensis</name>
    <dbReference type="NCBI Taxonomy" id="564714"/>
    <lineage>
        <taxon>Bacteria</taxon>
        <taxon>Pseudomonadati</taxon>
        <taxon>Pseudomonadota</taxon>
        <taxon>Betaproteobacteria</taxon>
        <taxon>Burkholderiales</taxon>
        <taxon>Burkholderiaceae</taxon>
        <taxon>Trinickia</taxon>
    </lineage>
</organism>
<feature type="binding site" evidence="1">
    <location>
        <position position="186"/>
    </location>
    <ligand>
        <name>[4Fe-4S] cluster</name>
        <dbReference type="ChEBI" id="CHEBI:49883"/>
    </ligand>
</feature>
<dbReference type="OrthoDB" id="8523349at2"/>
<accession>A0A2N7VCN9</accession>
<keyword evidence="1" id="KW-0004">4Fe-4S</keyword>
<dbReference type="GO" id="GO:0046872">
    <property type="term" value="F:metal ion binding"/>
    <property type="evidence" value="ECO:0007669"/>
    <property type="project" value="UniProtKB-KW"/>
</dbReference>
<keyword evidence="1" id="KW-0411">Iron-sulfur</keyword>
<dbReference type="RefSeq" id="WP_102648975.1">
    <property type="nucleotide sequence ID" value="NZ_PNYA01000038.1"/>
</dbReference>
<gene>
    <name evidence="1" type="primary">ubiV</name>
    <name evidence="2" type="ORF">C0Z18_29460</name>
</gene>
<feature type="binding site" evidence="1">
    <location>
        <position position="39"/>
    </location>
    <ligand>
        <name>[4Fe-4S] cluster</name>
        <dbReference type="ChEBI" id="CHEBI:49883"/>
    </ligand>
</feature>
<dbReference type="Pfam" id="PF01136">
    <property type="entry name" value="Peptidase_U32"/>
    <property type="match status" value="1"/>
</dbReference>
<dbReference type="GO" id="GO:0051539">
    <property type="term" value="F:4 iron, 4 sulfur cluster binding"/>
    <property type="evidence" value="ECO:0007669"/>
    <property type="project" value="UniProtKB-UniRule"/>
</dbReference>
<reference evidence="2 3" key="1">
    <citation type="submission" date="2018-01" db="EMBL/GenBank/DDBJ databases">
        <title>Whole genome analyses suggest that Burkholderia sensu lato contains two further novel genera in the rhizoxinica-symbiotica group Mycetohabitans gen. nov., and Trinickia gen. nov.: implications for the evolution of diazotrophy and nodulation in the Burkholderiaceae.</title>
        <authorList>
            <person name="Estrada-de los Santos P."/>
            <person name="Palmer M."/>
            <person name="Chavez-Ramirez B."/>
            <person name="Beukes C."/>
            <person name="Steenkamp E.T."/>
            <person name="Hirsch A.M."/>
            <person name="Manyaka P."/>
            <person name="Maluk M."/>
            <person name="Lafos M."/>
            <person name="Crook M."/>
            <person name="Gross E."/>
            <person name="Simon M.F."/>
            <person name="Bueno dos Reis Junior F."/>
            <person name="Poole P.S."/>
            <person name="Venter S.N."/>
            <person name="James E.K."/>
        </authorList>
    </citation>
    <scope>NUCLEOTIDE SEQUENCE [LARGE SCALE GENOMIC DNA]</scope>
    <source>
        <strain evidence="2 3">GIMN1.004</strain>
    </source>
</reference>
<dbReference type="InterPro" id="IPR001539">
    <property type="entry name" value="Peptidase_U32"/>
</dbReference>
<dbReference type="EMBL" id="PNYA01000038">
    <property type="protein sequence ID" value="PMS14887.1"/>
    <property type="molecule type" value="Genomic_DNA"/>
</dbReference>
<dbReference type="PANTHER" id="PTHR30217:SF11">
    <property type="entry name" value="UBIQUINONE BIOSYNTHESIS PROTEIN UBIV"/>
    <property type="match status" value="1"/>
</dbReference>
<sequence>MKIALGPIHYYWSRVATLQFYEAMSATSADIVYLGETVCARRHELKPSDWMDIAEMLTEAGKQVVLSTQILLESGKDVATMKAVAGNGHYWVEANDMGAVHCTNGGAFVAGPWLNVYNEPTLRVLAEAGAKRWVIPLEMGADALARMQAGRPAEMETEVFAYGRMPLAFSARCFTARNRNLPRENCQYVCLDHPDGLTLRTREGEPFLVLNGVSIQSARVYNLVDSVDTLKGLGVDVLRLSPQSSGMSEIVEIFRDVIDERATGTQALERMERLMPESRCDGYWYGMPGLAQHEQTWVER</sequence>
<evidence type="ECO:0000256" key="1">
    <source>
        <dbReference type="HAMAP-Rule" id="MF_02233"/>
    </source>
</evidence>
<dbReference type="Proteomes" id="UP000235616">
    <property type="component" value="Unassembled WGS sequence"/>
</dbReference>
<keyword evidence="3" id="KW-1185">Reference proteome</keyword>
<dbReference type="NCBIfam" id="NF011991">
    <property type="entry name" value="PRK15447.1"/>
    <property type="match status" value="1"/>
</dbReference>
<dbReference type="HAMAP" id="MF_02233">
    <property type="entry name" value="UbiV"/>
    <property type="match status" value="1"/>
</dbReference>
<comment type="subunit">
    <text evidence="1">Forms a heterodimer with UbiU.</text>
</comment>
<feature type="binding site" evidence="1">
    <location>
        <position position="173"/>
    </location>
    <ligand>
        <name>[4Fe-4S] cluster</name>
        <dbReference type="ChEBI" id="CHEBI:49883"/>
    </ligand>
</feature>
<dbReference type="PANTHER" id="PTHR30217">
    <property type="entry name" value="PEPTIDASE U32 FAMILY"/>
    <property type="match status" value="1"/>
</dbReference>
<keyword evidence="1" id="KW-0831">Ubiquinone biosynthesis</keyword>
<dbReference type="GO" id="GO:0006744">
    <property type="term" value="P:ubiquinone biosynthetic process"/>
    <property type="evidence" value="ECO:0007669"/>
    <property type="project" value="UniProtKB-UniRule"/>
</dbReference>
<proteinExistence type="inferred from homology"/>
<comment type="similarity">
    <text evidence="1">Belongs to the peptidase U32 family. UbiV subfamily.</text>
</comment>
<protein>
    <recommendedName>
        <fullName evidence="1">Ubiquinone biosynthesis protein UbiV</fullName>
    </recommendedName>
</protein>
<feature type="binding site" evidence="1">
    <location>
        <position position="190"/>
    </location>
    <ligand>
        <name>[4Fe-4S] cluster</name>
        <dbReference type="ChEBI" id="CHEBI:49883"/>
    </ligand>
</feature>
<evidence type="ECO:0000313" key="2">
    <source>
        <dbReference type="EMBL" id="PMS14887.1"/>
    </source>
</evidence>
<dbReference type="InterPro" id="IPR043693">
    <property type="entry name" value="UbiV"/>
</dbReference>
<dbReference type="AlphaFoldDB" id="A0A2N7VCN9"/>
<comment type="cofactor">
    <cofactor evidence="1">
        <name>[4Fe-4S] cluster</name>
        <dbReference type="ChEBI" id="CHEBI:49883"/>
    </cofactor>
</comment>
<keyword evidence="1" id="KW-0479">Metal-binding</keyword>
<evidence type="ECO:0000313" key="3">
    <source>
        <dbReference type="Proteomes" id="UP000235616"/>
    </source>
</evidence>
<comment type="pathway">
    <text evidence="1">Cofactor biosynthesis; ubiquinone biosynthesis.</text>
</comment>
<keyword evidence="1" id="KW-0408">Iron</keyword>